<evidence type="ECO:0000256" key="2">
    <source>
        <dbReference type="ARBA" id="ARBA00022664"/>
    </source>
</evidence>
<accession>A0A9P4P4J3</accession>
<dbReference type="PROSITE" id="PS50128">
    <property type="entry name" value="SURP"/>
    <property type="match status" value="2"/>
</dbReference>
<comment type="subcellular location">
    <subcellularLocation>
        <location evidence="1">Nucleus</location>
    </subcellularLocation>
</comment>
<keyword evidence="3" id="KW-0747">Spliceosome</keyword>
<dbReference type="FunFam" id="1.10.10.790:FF:000015">
    <property type="entry name" value="Splicing factor 3A subunit 1"/>
    <property type="match status" value="1"/>
</dbReference>
<gene>
    <name evidence="10" type="ORF">EJ08DRAFT_644761</name>
</gene>
<organism evidence="10 11">
    <name type="scientific">Tothia fuscella</name>
    <dbReference type="NCBI Taxonomy" id="1048955"/>
    <lineage>
        <taxon>Eukaryota</taxon>
        <taxon>Fungi</taxon>
        <taxon>Dikarya</taxon>
        <taxon>Ascomycota</taxon>
        <taxon>Pezizomycotina</taxon>
        <taxon>Dothideomycetes</taxon>
        <taxon>Pleosporomycetidae</taxon>
        <taxon>Venturiales</taxon>
        <taxon>Cylindrosympodiaceae</taxon>
        <taxon>Tothia</taxon>
    </lineage>
</organism>
<dbReference type="FunFam" id="1.10.10.790:FF:000001">
    <property type="entry name" value="Splicing factor 3a, subunit 1"/>
    <property type="match status" value="1"/>
</dbReference>
<evidence type="ECO:0000256" key="8">
    <source>
        <dbReference type="SAM" id="MobiDB-lite"/>
    </source>
</evidence>
<dbReference type="PANTHER" id="PTHR15316">
    <property type="entry name" value="SPLICEOSOME ASSOCIATED PROTEIN 114/SWAP SPLICING FACTOR-RELATED"/>
    <property type="match status" value="1"/>
</dbReference>
<keyword evidence="6" id="KW-0539">Nucleus</keyword>
<dbReference type="GO" id="GO:0045292">
    <property type="term" value="P:mRNA cis splicing, via spliceosome"/>
    <property type="evidence" value="ECO:0007669"/>
    <property type="project" value="InterPro"/>
</dbReference>
<reference evidence="10" key="1">
    <citation type="journal article" date="2020" name="Stud. Mycol.">
        <title>101 Dothideomycetes genomes: a test case for predicting lifestyles and emergence of pathogens.</title>
        <authorList>
            <person name="Haridas S."/>
            <person name="Albert R."/>
            <person name="Binder M."/>
            <person name="Bloem J."/>
            <person name="Labutti K."/>
            <person name="Salamov A."/>
            <person name="Andreopoulos B."/>
            <person name="Baker S."/>
            <person name="Barry K."/>
            <person name="Bills G."/>
            <person name="Bluhm B."/>
            <person name="Cannon C."/>
            <person name="Castanera R."/>
            <person name="Culley D."/>
            <person name="Daum C."/>
            <person name="Ezra D."/>
            <person name="Gonzalez J."/>
            <person name="Henrissat B."/>
            <person name="Kuo A."/>
            <person name="Liang C."/>
            <person name="Lipzen A."/>
            <person name="Lutzoni F."/>
            <person name="Magnuson J."/>
            <person name="Mondo S."/>
            <person name="Nolan M."/>
            <person name="Ohm R."/>
            <person name="Pangilinan J."/>
            <person name="Park H.-J."/>
            <person name="Ramirez L."/>
            <person name="Alfaro M."/>
            <person name="Sun H."/>
            <person name="Tritt A."/>
            <person name="Yoshinaga Y."/>
            <person name="Zwiers L.-H."/>
            <person name="Turgeon B."/>
            <person name="Goodwin S."/>
            <person name="Spatafora J."/>
            <person name="Crous P."/>
            <person name="Grigoriev I."/>
        </authorList>
    </citation>
    <scope>NUCLEOTIDE SEQUENCE</scope>
    <source>
        <strain evidence="10">CBS 130266</strain>
    </source>
</reference>
<keyword evidence="5" id="KW-0508">mRNA splicing</keyword>
<keyword evidence="4" id="KW-0677">Repeat</keyword>
<dbReference type="GO" id="GO:0003723">
    <property type="term" value="F:RNA binding"/>
    <property type="evidence" value="ECO:0007669"/>
    <property type="project" value="InterPro"/>
</dbReference>
<comment type="caution">
    <text evidence="10">The sequence shown here is derived from an EMBL/GenBank/DDBJ whole genome shotgun (WGS) entry which is preliminary data.</text>
</comment>
<evidence type="ECO:0000256" key="3">
    <source>
        <dbReference type="ARBA" id="ARBA00022728"/>
    </source>
</evidence>
<feature type="region of interest" description="Disordered" evidence="8">
    <location>
        <begin position="465"/>
        <end position="502"/>
    </location>
</feature>
<protein>
    <submittedName>
        <fullName evidence="10">Surp module</fullName>
    </submittedName>
</protein>
<evidence type="ECO:0000256" key="6">
    <source>
        <dbReference type="ARBA" id="ARBA00023242"/>
    </source>
</evidence>
<dbReference type="SUPFAM" id="SSF109905">
    <property type="entry name" value="Surp module (SWAP domain)"/>
    <property type="match status" value="2"/>
</dbReference>
<dbReference type="EMBL" id="MU007010">
    <property type="protein sequence ID" value="KAF2436406.1"/>
    <property type="molecule type" value="Genomic_DNA"/>
</dbReference>
<feature type="coiled-coil region" evidence="7">
    <location>
        <begin position="352"/>
        <end position="384"/>
    </location>
</feature>
<evidence type="ECO:0000256" key="1">
    <source>
        <dbReference type="ARBA" id="ARBA00004123"/>
    </source>
</evidence>
<dbReference type="Proteomes" id="UP000800235">
    <property type="component" value="Unassembled WGS sequence"/>
</dbReference>
<dbReference type="OrthoDB" id="447637at2759"/>
<dbReference type="PANTHER" id="PTHR15316:SF1">
    <property type="entry name" value="SPLICING FACTOR 3A SUBUNIT 1"/>
    <property type="match status" value="1"/>
</dbReference>
<dbReference type="InterPro" id="IPR022030">
    <property type="entry name" value="SF3A1_dom"/>
</dbReference>
<dbReference type="GO" id="GO:0005686">
    <property type="term" value="C:U2 snRNP"/>
    <property type="evidence" value="ECO:0007669"/>
    <property type="project" value="TreeGrafter"/>
</dbReference>
<keyword evidence="7" id="KW-0175">Coiled coil</keyword>
<evidence type="ECO:0000313" key="11">
    <source>
        <dbReference type="Proteomes" id="UP000800235"/>
    </source>
</evidence>
<sequence>MAPSAVEESIDAADEIFAKAPPGVILPPKEIRVLVEKSAGYVVRNGKTFEDRIRTNESNNPRFSFINPEDPYHNFYQWRMDEIRGGRSTDVADGRAGEAPAKAVRKGPEQPPEFQFSARMPTVNASDLDIVKLTALFAAKNGRAWITQLSQREAGNYQFDFLRPQHSLHQFFTRLQDQYQLLLNTTTVEGAKAAKARRAELQSNVQNRFHVLNRAKQRAEWIKHQESQKAKKEELEAAEQRAFAEIDWHDFTIVGEILFTEEDEHIDLPPPTSLNDLQSASMEQKAQYKLTIEEAPPTETQYYPPAQQMQPPAQFLPQQPAFPPQPIYPQQPQFPQQPAAFPQQPQYPQMPVRTVQEEEEEARIQERQAERERANQAMAAARGATGPMRIVPGGAAPRAAARKKNVPMAQCPNCRQQIPYDELDQHMKIELLDPRWREQKAKEQQRASTTNISTSEVANNLKRLASQRTDVFDPVTGQSISKEEDERRKRAAVSYDGNPVTANAALGQGLSVEDQIKLIHQRAAQGGQ</sequence>
<dbReference type="SMART" id="SM00648">
    <property type="entry name" value="SWAP"/>
    <property type="match status" value="2"/>
</dbReference>
<evidence type="ECO:0000256" key="5">
    <source>
        <dbReference type="ARBA" id="ARBA00023187"/>
    </source>
</evidence>
<dbReference type="InterPro" id="IPR000061">
    <property type="entry name" value="Surp"/>
</dbReference>
<dbReference type="GO" id="GO:0000381">
    <property type="term" value="P:regulation of alternative mRNA splicing, via spliceosome"/>
    <property type="evidence" value="ECO:0007669"/>
    <property type="project" value="TreeGrafter"/>
</dbReference>
<dbReference type="Gene3D" id="1.10.10.790">
    <property type="entry name" value="Surp module"/>
    <property type="match status" value="2"/>
</dbReference>
<dbReference type="Pfam" id="PF01805">
    <property type="entry name" value="Surp"/>
    <property type="match status" value="2"/>
</dbReference>
<proteinExistence type="predicted"/>
<evidence type="ECO:0000259" key="9">
    <source>
        <dbReference type="PROSITE" id="PS50128"/>
    </source>
</evidence>
<evidence type="ECO:0000256" key="7">
    <source>
        <dbReference type="SAM" id="Coils"/>
    </source>
</evidence>
<name>A0A9P4P4J3_9PEZI</name>
<dbReference type="InterPro" id="IPR045146">
    <property type="entry name" value="SF3A1"/>
</dbReference>
<feature type="domain" description="SURP motif" evidence="9">
    <location>
        <begin position="130"/>
        <end position="172"/>
    </location>
</feature>
<feature type="domain" description="SURP motif" evidence="9">
    <location>
        <begin position="34"/>
        <end position="76"/>
    </location>
</feature>
<evidence type="ECO:0000313" key="10">
    <source>
        <dbReference type="EMBL" id="KAF2436406.1"/>
    </source>
</evidence>
<dbReference type="Pfam" id="PF12230">
    <property type="entry name" value="PRP21_like_P"/>
    <property type="match status" value="1"/>
</dbReference>
<dbReference type="GO" id="GO:0071004">
    <property type="term" value="C:U2-type prespliceosome"/>
    <property type="evidence" value="ECO:0007669"/>
    <property type="project" value="TreeGrafter"/>
</dbReference>
<feature type="region of interest" description="Disordered" evidence="8">
    <location>
        <begin position="92"/>
        <end position="115"/>
    </location>
</feature>
<keyword evidence="2" id="KW-0507">mRNA processing</keyword>
<dbReference type="GO" id="GO:0071013">
    <property type="term" value="C:catalytic step 2 spliceosome"/>
    <property type="evidence" value="ECO:0007669"/>
    <property type="project" value="TreeGrafter"/>
</dbReference>
<evidence type="ECO:0000256" key="4">
    <source>
        <dbReference type="ARBA" id="ARBA00022737"/>
    </source>
</evidence>
<keyword evidence="11" id="KW-1185">Reference proteome</keyword>
<dbReference type="InterPro" id="IPR035967">
    <property type="entry name" value="SWAP/Surp_sf"/>
</dbReference>
<dbReference type="AlphaFoldDB" id="A0A9P4P4J3"/>